<dbReference type="InterPro" id="IPR036259">
    <property type="entry name" value="MFS_trans_sf"/>
</dbReference>
<evidence type="ECO:0000256" key="2">
    <source>
        <dbReference type="ARBA" id="ARBA00022692"/>
    </source>
</evidence>
<dbReference type="InterPro" id="IPR050549">
    <property type="entry name" value="MFS_Trehalose_Transporter"/>
</dbReference>
<comment type="subcellular location">
    <subcellularLocation>
        <location evidence="1">Membrane</location>
        <topology evidence="1">Multi-pass membrane protein</topology>
    </subcellularLocation>
</comment>
<keyword evidence="2 5" id="KW-0812">Transmembrane</keyword>
<dbReference type="GO" id="GO:0022857">
    <property type="term" value="F:transmembrane transporter activity"/>
    <property type="evidence" value="ECO:0007669"/>
    <property type="project" value="InterPro"/>
</dbReference>
<dbReference type="InterPro" id="IPR005829">
    <property type="entry name" value="Sugar_transporter_CS"/>
</dbReference>
<dbReference type="GO" id="GO:0016020">
    <property type="term" value="C:membrane"/>
    <property type="evidence" value="ECO:0007669"/>
    <property type="project" value="UniProtKB-SubCell"/>
</dbReference>
<dbReference type="AlphaFoldDB" id="A0A2S2NAB6"/>
<keyword evidence="3 5" id="KW-1133">Transmembrane helix</keyword>
<gene>
    <name evidence="7" type="primary">Tret1_9</name>
    <name evidence="7" type="ORF">g.10936</name>
</gene>
<dbReference type="Gene3D" id="1.20.1250.20">
    <property type="entry name" value="MFS general substrate transporter like domains"/>
    <property type="match status" value="1"/>
</dbReference>
<organism evidence="7">
    <name type="scientific">Schizaphis graminum</name>
    <name type="common">Green bug aphid</name>
    <dbReference type="NCBI Taxonomy" id="13262"/>
    <lineage>
        <taxon>Eukaryota</taxon>
        <taxon>Metazoa</taxon>
        <taxon>Ecdysozoa</taxon>
        <taxon>Arthropoda</taxon>
        <taxon>Hexapoda</taxon>
        <taxon>Insecta</taxon>
        <taxon>Pterygota</taxon>
        <taxon>Neoptera</taxon>
        <taxon>Paraneoptera</taxon>
        <taxon>Hemiptera</taxon>
        <taxon>Sternorrhyncha</taxon>
        <taxon>Aphidomorpha</taxon>
        <taxon>Aphidoidea</taxon>
        <taxon>Aphididae</taxon>
        <taxon>Aphidini</taxon>
        <taxon>Schizaphis</taxon>
    </lineage>
</organism>
<feature type="domain" description="Major facilitator superfamily (MFS) profile" evidence="6">
    <location>
        <begin position="77"/>
        <end position="306"/>
    </location>
</feature>
<evidence type="ECO:0000256" key="4">
    <source>
        <dbReference type="ARBA" id="ARBA00023136"/>
    </source>
</evidence>
<evidence type="ECO:0000256" key="5">
    <source>
        <dbReference type="SAM" id="Phobius"/>
    </source>
</evidence>
<reference evidence="7" key="1">
    <citation type="submission" date="2018-04" db="EMBL/GenBank/DDBJ databases">
        <title>Transcriptome of Schizaphis graminum biotype I.</title>
        <authorList>
            <person name="Scully E.D."/>
            <person name="Geib S.M."/>
            <person name="Palmer N.A."/>
            <person name="Koch K."/>
            <person name="Bradshaw J."/>
            <person name="Heng-Moss T."/>
            <person name="Sarath G."/>
        </authorList>
    </citation>
    <scope>NUCLEOTIDE SEQUENCE</scope>
</reference>
<dbReference type="InterPro" id="IPR005828">
    <property type="entry name" value="MFS_sugar_transport-like"/>
</dbReference>
<name>A0A2S2NAB6_SCHGA</name>
<proteinExistence type="predicted"/>
<protein>
    <submittedName>
        <fullName evidence="7">Facilitated trehalose transporter Tret1</fullName>
    </submittedName>
</protein>
<accession>A0A2S2NAB6</accession>
<sequence>MNNIFEERSRVGDYDDNYVASSFRRPDDEDEIPKKVYGEKSPLINKTVPKTITTAQQIAADSIESQIQTQKGNQYLAALIVTIGGFIMGTTLGWTAPAGPMMENGQYGFQITVENVSWIASVMPLGAMLGCPVMAGLVNKLGRKHLMIMLTIPTLAGWAMIIWAKSVVWICVGRFLTGFSNGSYSVIIPLYTSEIAEKEIRGTLGTYFQLQVNAGILFTYVMGSYLDLFGLSVACATIPVIYLYLMFLIPESPIFYLIKGDVEKARISLKFFRKPVDCVDQELNTMQSALAKVQNTYICSHILIVI</sequence>
<dbReference type="SUPFAM" id="SSF103473">
    <property type="entry name" value="MFS general substrate transporter"/>
    <property type="match status" value="1"/>
</dbReference>
<dbReference type="PROSITE" id="PS00217">
    <property type="entry name" value="SUGAR_TRANSPORT_2"/>
    <property type="match status" value="1"/>
</dbReference>
<keyword evidence="4 5" id="KW-0472">Membrane</keyword>
<feature type="transmembrane region" description="Helical" evidence="5">
    <location>
        <begin position="145"/>
        <end position="161"/>
    </location>
</feature>
<evidence type="ECO:0000313" key="7">
    <source>
        <dbReference type="EMBL" id="MBY14110.1"/>
    </source>
</evidence>
<feature type="transmembrane region" description="Helical" evidence="5">
    <location>
        <begin position="75"/>
        <end position="96"/>
    </location>
</feature>
<dbReference type="EMBL" id="GGMR01001491">
    <property type="protein sequence ID" value="MBY14110.1"/>
    <property type="molecule type" value="Transcribed_RNA"/>
</dbReference>
<feature type="transmembrane region" description="Helical" evidence="5">
    <location>
        <begin position="228"/>
        <end position="249"/>
    </location>
</feature>
<feature type="transmembrane region" description="Helical" evidence="5">
    <location>
        <begin position="116"/>
        <end position="138"/>
    </location>
</feature>
<dbReference type="PANTHER" id="PTHR48021:SF1">
    <property type="entry name" value="GH07001P-RELATED"/>
    <property type="match status" value="1"/>
</dbReference>
<feature type="transmembrane region" description="Helical" evidence="5">
    <location>
        <begin position="167"/>
        <end position="192"/>
    </location>
</feature>
<evidence type="ECO:0000256" key="3">
    <source>
        <dbReference type="ARBA" id="ARBA00022989"/>
    </source>
</evidence>
<dbReference type="PROSITE" id="PS50850">
    <property type="entry name" value="MFS"/>
    <property type="match status" value="1"/>
</dbReference>
<feature type="transmembrane region" description="Helical" evidence="5">
    <location>
        <begin position="204"/>
        <end position="222"/>
    </location>
</feature>
<dbReference type="PANTHER" id="PTHR48021">
    <property type="match status" value="1"/>
</dbReference>
<evidence type="ECO:0000259" key="6">
    <source>
        <dbReference type="PROSITE" id="PS50850"/>
    </source>
</evidence>
<dbReference type="Pfam" id="PF00083">
    <property type="entry name" value="Sugar_tr"/>
    <property type="match status" value="1"/>
</dbReference>
<dbReference type="InterPro" id="IPR020846">
    <property type="entry name" value="MFS_dom"/>
</dbReference>
<evidence type="ECO:0000256" key="1">
    <source>
        <dbReference type="ARBA" id="ARBA00004141"/>
    </source>
</evidence>